<keyword evidence="2" id="KW-1185">Reference proteome</keyword>
<proteinExistence type="predicted"/>
<gene>
    <name evidence="1" type="ORF">FA95DRAFT_628068</name>
</gene>
<protein>
    <submittedName>
        <fullName evidence="1">Uncharacterized protein</fullName>
    </submittedName>
</protein>
<reference evidence="1" key="2">
    <citation type="journal article" date="2022" name="New Phytol.">
        <title>Evolutionary transition to the ectomycorrhizal habit in the genomes of a hyperdiverse lineage of mushroom-forming fungi.</title>
        <authorList>
            <person name="Looney B."/>
            <person name="Miyauchi S."/>
            <person name="Morin E."/>
            <person name="Drula E."/>
            <person name="Courty P.E."/>
            <person name="Kohler A."/>
            <person name="Kuo A."/>
            <person name="LaButti K."/>
            <person name="Pangilinan J."/>
            <person name="Lipzen A."/>
            <person name="Riley R."/>
            <person name="Andreopoulos W."/>
            <person name="He G."/>
            <person name="Johnson J."/>
            <person name="Nolan M."/>
            <person name="Tritt A."/>
            <person name="Barry K.W."/>
            <person name="Grigoriev I.V."/>
            <person name="Nagy L.G."/>
            <person name="Hibbett D."/>
            <person name="Henrissat B."/>
            <person name="Matheny P.B."/>
            <person name="Labbe J."/>
            <person name="Martin F.M."/>
        </authorList>
    </citation>
    <scope>NUCLEOTIDE SEQUENCE</scope>
    <source>
        <strain evidence="1">FP105234-sp</strain>
    </source>
</reference>
<evidence type="ECO:0000313" key="2">
    <source>
        <dbReference type="Proteomes" id="UP000814033"/>
    </source>
</evidence>
<accession>A0ACB8RDN9</accession>
<reference evidence="1" key="1">
    <citation type="submission" date="2021-02" db="EMBL/GenBank/DDBJ databases">
        <authorList>
            <consortium name="DOE Joint Genome Institute"/>
            <person name="Ahrendt S."/>
            <person name="Looney B.P."/>
            <person name="Miyauchi S."/>
            <person name="Morin E."/>
            <person name="Drula E."/>
            <person name="Courty P.E."/>
            <person name="Chicoki N."/>
            <person name="Fauchery L."/>
            <person name="Kohler A."/>
            <person name="Kuo A."/>
            <person name="Labutti K."/>
            <person name="Pangilinan J."/>
            <person name="Lipzen A."/>
            <person name="Riley R."/>
            <person name="Andreopoulos W."/>
            <person name="He G."/>
            <person name="Johnson J."/>
            <person name="Barry K.W."/>
            <person name="Grigoriev I.V."/>
            <person name="Nagy L."/>
            <person name="Hibbett D."/>
            <person name="Henrissat B."/>
            <person name="Matheny P.B."/>
            <person name="Labbe J."/>
            <person name="Martin F."/>
        </authorList>
    </citation>
    <scope>NUCLEOTIDE SEQUENCE</scope>
    <source>
        <strain evidence="1">FP105234-sp</strain>
    </source>
</reference>
<evidence type="ECO:0000313" key="1">
    <source>
        <dbReference type="EMBL" id="KAI0042002.1"/>
    </source>
</evidence>
<dbReference type="Proteomes" id="UP000814033">
    <property type="component" value="Unassembled WGS sequence"/>
</dbReference>
<dbReference type="EMBL" id="MU276089">
    <property type="protein sequence ID" value="KAI0042002.1"/>
    <property type="molecule type" value="Genomic_DNA"/>
</dbReference>
<sequence length="169" mass="19108">MLRERICAPEKLPSSLRFVRQRNSSCEEVGIAVGASTLKRCGRCDQWQTWSYMLHLNTNYPVNVQVLLVLETFHVVDRKLEKNCIFTSRPMYVCSPSEVSHFPKEGNGGRAHDMLSSYLYPHSVWQGFKVASNRPSQASLCPPVRTSFTLQSVRIPCAACHLTHTGPIK</sequence>
<comment type="caution">
    <text evidence="1">The sequence shown here is derived from an EMBL/GenBank/DDBJ whole genome shotgun (WGS) entry which is preliminary data.</text>
</comment>
<organism evidence="1 2">
    <name type="scientific">Auriscalpium vulgare</name>
    <dbReference type="NCBI Taxonomy" id="40419"/>
    <lineage>
        <taxon>Eukaryota</taxon>
        <taxon>Fungi</taxon>
        <taxon>Dikarya</taxon>
        <taxon>Basidiomycota</taxon>
        <taxon>Agaricomycotina</taxon>
        <taxon>Agaricomycetes</taxon>
        <taxon>Russulales</taxon>
        <taxon>Auriscalpiaceae</taxon>
        <taxon>Auriscalpium</taxon>
    </lineage>
</organism>
<name>A0ACB8RDN9_9AGAM</name>